<evidence type="ECO:0000256" key="2">
    <source>
        <dbReference type="ARBA" id="ARBA00022670"/>
    </source>
</evidence>
<organism evidence="7 8">
    <name type="scientific">Calorimonas adulescens</name>
    <dbReference type="NCBI Taxonomy" id="2606906"/>
    <lineage>
        <taxon>Bacteria</taxon>
        <taxon>Bacillati</taxon>
        <taxon>Bacillota</taxon>
        <taxon>Clostridia</taxon>
        <taxon>Thermoanaerobacterales</taxon>
        <taxon>Thermoanaerobacteraceae</taxon>
        <taxon>Calorimonas</taxon>
    </lineage>
</organism>
<accession>A0A5D8Q9S2</accession>
<dbReference type="PROSITE" id="PS51935">
    <property type="entry name" value="NLPC_P60"/>
    <property type="match status" value="1"/>
</dbReference>
<keyword evidence="3 7" id="KW-0378">Hydrolase</keyword>
<feature type="domain" description="NlpC/P60" evidence="6">
    <location>
        <begin position="313"/>
        <end position="445"/>
    </location>
</feature>
<evidence type="ECO:0000256" key="3">
    <source>
        <dbReference type="ARBA" id="ARBA00022801"/>
    </source>
</evidence>
<dbReference type="AlphaFoldDB" id="A0A5D8Q9S2"/>
<dbReference type="Pfam" id="PF12913">
    <property type="entry name" value="SH3_6"/>
    <property type="match status" value="1"/>
</dbReference>
<sequence length="468" mass="52568">MKIRLAIIFIIVFVIVFVVLLIINIGFTTTTTGGEGMSNLPDVTEGMLDANFWISRLDDADKIIMTPDEIEEYNGRIDESVNEVVDLKGFPGAITGEALKEMIDEYKVPALPRYDINGNMLGSDYYDNLLSRRGLSDVKGSNPVRFGLVVRRTNMRSFPTDDIVTNKPGDIEFDRFQETALYVGEPLAILHESSDRKWYFGQARFYRGWVRAEDVAIGSKEEVLGFTEKVPFIVVTGNHIKTGYDPYNQDVSGLTLDMGVKLPLVKDDDATVDGQATQGNYVVEVPTKDADGNLAVKKAMIPMSEDVSVGYLPYTRGNIIRQAFKMLGERYDWGGRTGRRDCSSFIMDIYSTFGFKLPRNTDEQEAMYGIRYDFKGRSDAEREAIFAKLKPGAALYMPGHAMLYLGKVDGREYMIHDFSGYGDMKEKMPDGDYRFIPVMEVAVSSIDLPRTNGRTFMDALTTAIQIEN</sequence>
<keyword evidence="2" id="KW-0645">Protease</keyword>
<dbReference type="InterPro" id="IPR000064">
    <property type="entry name" value="NLP_P60_dom"/>
</dbReference>
<dbReference type="EMBL" id="VTPS01000017">
    <property type="protein sequence ID" value="TZE81127.1"/>
    <property type="molecule type" value="Genomic_DNA"/>
</dbReference>
<feature type="transmembrane region" description="Helical" evidence="5">
    <location>
        <begin position="7"/>
        <end position="27"/>
    </location>
</feature>
<keyword evidence="5" id="KW-0812">Transmembrane</keyword>
<evidence type="ECO:0000259" key="6">
    <source>
        <dbReference type="PROSITE" id="PS51935"/>
    </source>
</evidence>
<dbReference type="GO" id="GO:0008234">
    <property type="term" value="F:cysteine-type peptidase activity"/>
    <property type="evidence" value="ECO:0007669"/>
    <property type="project" value="UniProtKB-KW"/>
</dbReference>
<dbReference type="InterPro" id="IPR027017">
    <property type="entry name" value="P60_peptidase_YkfC"/>
</dbReference>
<keyword evidence="5" id="KW-0472">Membrane</keyword>
<evidence type="ECO:0000313" key="7">
    <source>
        <dbReference type="EMBL" id="TZE81127.1"/>
    </source>
</evidence>
<dbReference type="RefSeq" id="WP_149545875.1">
    <property type="nucleotide sequence ID" value="NZ_VTPS01000017.1"/>
</dbReference>
<dbReference type="Pfam" id="PF00877">
    <property type="entry name" value="NLPC_P60"/>
    <property type="match status" value="1"/>
</dbReference>
<dbReference type="Proteomes" id="UP000322976">
    <property type="component" value="Unassembled WGS sequence"/>
</dbReference>
<keyword evidence="4" id="KW-0788">Thiol protease</keyword>
<evidence type="ECO:0000256" key="1">
    <source>
        <dbReference type="ARBA" id="ARBA00007074"/>
    </source>
</evidence>
<keyword evidence="5" id="KW-1133">Transmembrane helix</keyword>
<comment type="similarity">
    <text evidence="1">Belongs to the peptidase C40 family.</text>
</comment>
<evidence type="ECO:0000313" key="8">
    <source>
        <dbReference type="Proteomes" id="UP000322976"/>
    </source>
</evidence>
<keyword evidence="8" id="KW-1185">Reference proteome</keyword>
<comment type="caution">
    <text evidence="7">The sequence shown here is derived from an EMBL/GenBank/DDBJ whole genome shotgun (WGS) entry which is preliminary data.</text>
</comment>
<protein>
    <submittedName>
        <fullName evidence="7">Glycoside hydrolase</fullName>
    </submittedName>
</protein>
<evidence type="ECO:0000256" key="5">
    <source>
        <dbReference type="SAM" id="Phobius"/>
    </source>
</evidence>
<dbReference type="InterPro" id="IPR038765">
    <property type="entry name" value="Papain-like_cys_pep_sf"/>
</dbReference>
<name>A0A5D8Q9S2_9THEO</name>
<gene>
    <name evidence="7" type="ORF">FWJ32_10310</name>
</gene>
<reference evidence="7 8" key="1">
    <citation type="submission" date="2019-08" db="EMBL/GenBank/DDBJ databases">
        <title>Calorimonas adulescens gen. nov., sp. nov., an anaerobic thermophilic bacterium from Sakhalin hot spring.</title>
        <authorList>
            <person name="Khomyakova M.A."/>
            <person name="Merkel A.Y."/>
            <person name="Novikov A."/>
            <person name="Bonch-Osmolovskaya E.A."/>
            <person name="Slobodkin A.I."/>
        </authorList>
    </citation>
    <scope>NUCLEOTIDE SEQUENCE [LARGE SCALE GENOMIC DNA]</scope>
    <source>
        <strain evidence="7 8">A05MB</strain>
    </source>
</reference>
<proteinExistence type="inferred from homology"/>
<dbReference type="SUPFAM" id="SSF54001">
    <property type="entry name" value="Cysteine proteinases"/>
    <property type="match status" value="1"/>
</dbReference>
<dbReference type="PIRSF" id="PIRSF019015">
    <property type="entry name" value="P60_peptidase_YkfC"/>
    <property type="match status" value="1"/>
</dbReference>
<dbReference type="Gene3D" id="3.90.1720.10">
    <property type="entry name" value="endopeptidase domain like (from Nostoc punctiforme)"/>
    <property type="match status" value="1"/>
</dbReference>
<evidence type="ECO:0000256" key="4">
    <source>
        <dbReference type="ARBA" id="ARBA00022807"/>
    </source>
</evidence>
<dbReference type="InterPro" id="IPR039439">
    <property type="entry name" value="SH3b1_dom"/>
</dbReference>
<dbReference type="GO" id="GO:0006508">
    <property type="term" value="P:proteolysis"/>
    <property type="evidence" value="ECO:0007669"/>
    <property type="project" value="UniProtKB-KW"/>
</dbReference>